<keyword evidence="6" id="KW-0915">Sodium</keyword>
<dbReference type="AlphaFoldDB" id="A0A074MUE6"/>
<keyword evidence="8" id="KW-1185">Reference proteome</keyword>
<dbReference type="GO" id="GO:0006885">
    <property type="term" value="P:regulation of pH"/>
    <property type="evidence" value="ECO:0007669"/>
    <property type="project" value="UniProtKB-UniRule"/>
</dbReference>
<keyword evidence="5 6" id="KW-0472">Membrane</keyword>
<keyword evidence="3 6" id="KW-0812">Transmembrane</keyword>
<evidence type="ECO:0000256" key="1">
    <source>
        <dbReference type="ARBA" id="ARBA00004429"/>
    </source>
</evidence>
<keyword evidence="6" id="KW-0050">Antiport</keyword>
<feature type="transmembrane region" description="Helical" evidence="6">
    <location>
        <begin position="21"/>
        <end position="43"/>
    </location>
</feature>
<keyword evidence="6" id="KW-0739">Sodium transport</keyword>
<organism evidence="7 8">
    <name type="scientific">Erythrobacter longus</name>
    <dbReference type="NCBI Taxonomy" id="1044"/>
    <lineage>
        <taxon>Bacteria</taxon>
        <taxon>Pseudomonadati</taxon>
        <taxon>Pseudomonadota</taxon>
        <taxon>Alphaproteobacteria</taxon>
        <taxon>Sphingomonadales</taxon>
        <taxon>Erythrobacteraceae</taxon>
        <taxon>Erythrobacter/Porphyrobacter group</taxon>
        <taxon>Erythrobacter</taxon>
    </lineage>
</organism>
<protein>
    <recommendedName>
        <fullName evidence="6">Na(+)/H(+) antiporter NhaA</fullName>
    </recommendedName>
    <alternativeName>
        <fullName evidence="6">Sodium/proton antiporter NhaA</fullName>
    </alternativeName>
</protein>
<comment type="catalytic activity">
    <reaction evidence="6">
        <text>Na(+)(in) + 2 H(+)(out) = Na(+)(out) + 2 H(+)(in)</text>
        <dbReference type="Rhea" id="RHEA:29251"/>
        <dbReference type="ChEBI" id="CHEBI:15378"/>
        <dbReference type="ChEBI" id="CHEBI:29101"/>
    </reaction>
</comment>
<dbReference type="Gene3D" id="1.20.1530.10">
    <property type="entry name" value="Na+/H+ antiporter like domain"/>
    <property type="match status" value="1"/>
</dbReference>
<dbReference type="NCBIfam" id="TIGR00773">
    <property type="entry name" value="NhaA"/>
    <property type="match status" value="1"/>
</dbReference>
<dbReference type="GO" id="GO:0015385">
    <property type="term" value="F:sodium:proton antiporter activity"/>
    <property type="evidence" value="ECO:0007669"/>
    <property type="project" value="UniProtKB-UniRule"/>
</dbReference>
<feature type="transmembrane region" description="Helical" evidence="6">
    <location>
        <begin position="127"/>
        <end position="148"/>
    </location>
</feature>
<evidence type="ECO:0000256" key="4">
    <source>
        <dbReference type="ARBA" id="ARBA00022989"/>
    </source>
</evidence>
<dbReference type="STRING" id="1044.EH31_14540"/>
<feature type="transmembrane region" description="Helical" evidence="6">
    <location>
        <begin position="262"/>
        <end position="283"/>
    </location>
</feature>
<comment type="subcellular location">
    <subcellularLocation>
        <location evidence="1">Cell inner membrane</location>
        <topology evidence="1">Multi-pass membrane protein</topology>
    </subcellularLocation>
    <subcellularLocation>
        <location evidence="6">Cell membrane</location>
        <topology evidence="6">Multi-pass membrane protein</topology>
    </subcellularLocation>
</comment>
<evidence type="ECO:0000256" key="2">
    <source>
        <dbReference type="ARBA" id="ARBA00022475"/>
    </source>
</evidence>
<reference evidence="7 8" key="1">
    <citation type="submission" date="2014-04" db="EMBL/GenBank/DDBJ databases">
        <title>A comprehensive comparison of genomes of Erythrobacter spp. strains.</title>
        <authorList>
            <person name="Zheng Q."/>
        </authorList>
    </citation>
    <scope>NUCLEOTIDE SEQUENCE [LARGE SCALE GENOMIC DNA]</scope>
    <source>
        <strain evidence="7 8">DSM 6997</strain>
    </source>
</reference>
<dbReference type="NCBIfam" id="NF007111">
    <property type="entry name" value="PRK09560.1"/>
    <property type="match status" value="1"/>
</dbReference>
<dbReference type="GO" id="GO:0005886">
    <property type="term" value="C:plasma membrane"/>
    <property type="evidence" value="ECO:0007669"/>
    <property type="project" value="UniProtKB-SubCell"/>
</dbReference>
<dbReference type="Proteomes" id="UP000027647">
    <property type="component" value="Unassembled WGS sequence"/>
</dbReference>
<dbReference type="HAMAP" id="MF_01844">
    <property type="entry name" value="NhaA"/>
    <property type="match status" value="1"/>
</dbReference>
<comment type="similarity">
    <text evidence="6">Belongs to the NhaA Na(+)/H(+) (TC 2.A.33) antiporter family.</text>
</comment>
<evidence type="ECO:0000313" key="7">
    <source>
        <dbReference type="EMBL" id="KEO89242.1"/>
    </source>
</evidence>
<dbReference type="OrthoDB" id="9808135at2"/>
<dbReference type="Pfam" id="PF06965">
    <property type="entry name" value="Na_H_antiport_1"/>
    <property type="match status" value="1"/>
</dbReference>
<dbReference type="RefSeq" id="WP_051699270.1">
    <property type="nucleotide sequence ID" value="NZ_JMIW01000006.1"/>
</dbReference>
<name>A0A074MUE6_ERYLO</name>
<dbReference type="PANTHER" id="PTHR30341:SF0">
    <property type="entry name" value="NA(+)_H(+) ANTIPORTER NHAA"/>
    <property type="match status" value="1"/>
</dbReference>
<keyword evidence="2 6" id="KW-1003">Cell membrane</keyword>
<feature type="transmembrane region" description="Helical" evidence="6">
    <location>
        <begin position="335"/>
        <end position="354"/>
    </location>
</feature>
<feature type="transmembrane region" description="Helical" evidence="6">
    <location>
        <begin position="366"/>
        <end position="386"/>
    </location>
</feature>
<keyword evidence="6" id="KW-0406">Ion transport</keyword>
<feature type="transmembrane region" description="Helical" evidence="6">
    <location>
        <begin position="160"/>
        <end position="181"/>
    </location>
</feature>
<dbReference type="InterPro" id="IPR023171">
    <property type="entry name" value="Na/H_antiporter_dom_sf"/>
</dbReference>
<gene>
    <name evidence="6 7" type="primary">nhaA</name>
    <name evidence="7" type="ORF">EH31_14540</name>
</gene>
<evidence type="ECO:0000313" key="8">
    <source>
        <dbReference type="Proteomes" id="UP000027647"/>
    </source>
</evidence>
<sequence>MIDRVGTALKDFLKQESAGGIVLIVAAALALVIANSPLADAYFGTLATKLNVSFGAFEINKALILWINDGLMAIFFFLIGLEVKREILTGQLSSWDKASLPLAAAIGGMAIPALIFVGINWNSPESISGWAIPAATDIAFALGILSLLGPRVPVAMKALLLAIAVIDDIGAITVIALFYTGEIKLDMLGGGAAALALLFVLGRLRISSTIPYVLLTVIMWVFVLKSGVHATLAGVTAAMMVPMVARDGSHMLENMEHGLHKWVAFVIIPIFGFANAGVTLFGLSPADLLEPLPLGIALGLLIGKQIGIVGFAWVAVKAGIAKLPDGVGWRKIHGLSLLAAIGFTMSLFIGNLAFTDPALIDAVKVGVLSGSLVAAFAGFFMLKAALPDEVAPDETVPDEGLPKEAVTGQSA</sequence>
<evidence type="ECO:0000256" key="3">
    <source>
        <dbReference type="ARBA" id="ARBA00022692"/>
    </source>
</evidence>
<dbReference type="eggNOG" id="COG3004">
    <property type="taxonomic scope" value="Bacteria"/>
</dbReference>
<comment type="caution">
    <text evidence="7">The sequence shown here is derived from an EMBL/GenBank/DDBJ whole genome shotgun (WGS) entry which is preliminary data.</text>
</comment>
<keyword evidence="4 6" id="KW-1133">Transmembrane helix</keyword>
<dbReference type="EMBL" id="JMIW01000006">
    <property type="protein sequence ID" value="KEO89242.1"/>
    <property type="molecule type" value="Genomic_DNA"/>
</dbReference>
<proteinExistence type="inferred from homology"/>
<comment type="function">
    <text evidence="6">Na(+)/H(+) antiporter that extrudes sodium in exchange for external protons.</text>
</comment>
<feature type="transmembrane region" description="Helical" evidence="6">
    <location>
        <begin position="63"/>
        <end position="81"/>
    </location>
</feature>
<feature type="transmembrane region" description="Helical" evidence="6">
    <location>
        <begin position="102"/>
        <end position="121"/>
    </location>
</feature>
<keyword evidence="6" id="KW-0813">Transport</keyword>
<dbReference type="PANTHER" id="PTHR30341">
    <property type="entry name" value="SODIUM ION/PROTON ANTIPORTER NHAA-RELATED"/>
    <property type="match status" value="1"/>
</dbReference>
<evidence type="ECO:0000256" key="6">
    <source>
        <dbReference type="HAMAP-Rule" id="MF_01844"/>
    </source>
</evidence>
<dbReference type="NCBIfam" id="NF007112">
    <property type="entry name" value="PRK09561.1"/>
    <property type="match status" value="1"/>
</dbReference>
<accession>A0A074MUE6</accession>
<evidence type="ECO:0000256" key="5">
    <source>
        <dbReference type="ARBA" id="ARBA00023136"/>
    </source>
</evidence>
<dbReference type="InterPro" id="IPR004670">
    <property type="entry name" value="NhaA"/>
</dbReference>
<feature type="transmembrane region" description="Helical" evidence="6">
    <location>
        <begin position="295"/>
        <end position="315"/>
    </location>
</feature>